<dbReference type="OrthoDB" id="9769355at2"/>
<evidence type="ECO:0000256" key="1">
    <source>
        <dbReference type="ARBA" id="ARBA00022714"/>
    </source>
</evidence>
<name>A0A4R6Z0K4_9GAMM</name>
<evidence type="ECO:0000256" key="3">
    <source>
        <dbReference type="ARBA" id="ARBA00023002"/>
    </source>
</evidence>
<protein>
    <submittedName>
        <fullName evidence="7">Phenylpropionate dioxygenase-like ring-hydroxylating dioxygenase large terminal subunit</fullName>
    </submittedName>
</protein>
<reference evidence="7 8" key="1">
    <citation type="submission" date="2019-03" db="EMBL/GenBank/DDBJ databases">
        <title>Genomic Encyclopedia of Type Strains, Phase IV (KMG-IV): sequencing the most valuable type-strain genomes for metagenomic binning, comparative biology and taxonomic classification.</title>
        <authorList>
            <person name="Goeker M."/>
        </authorList>
    </citation>
    <scope>NUCLEOTIDE SEQUENCE [LARGE SCALE GENOMIC DNA]</scope>
    <source>
        <strain evidence="7 8">DSM 21667</strain>
    </source>
</reference>
<dbReference type="AlphaFoldDB" id="A0A4R6Z0K4"/>
<dbReference type="InterPro" id="IPR044043">
    <property type="entry name" value="VanA_C_cat"/>
</dbReference>
<keyword evidence="8" id="KW-1185">Reference proteome</keyword>
<dbReference type="Gene3D" id="3.90.380.10">
    <property type="entry name" value="Naphthalene 1,2-dioxygenase Alpha Subunit, Chain A, domain 1"/>
    <property type="match status" value="1"/>
</dbReference>
<evidence type="ECO:0000256" key="2">
    <source>
        <dbReference type="ARBA" id="ARBA00022723"/>
    </source>
</evidence>
<evidence type="ECO:0000313" key="8">
    <source>
        <dbReference type="Proteomes" id="UP000295293"/>
    </source>
</evidence>
<keyword evidence="7" id="KW-0223">Dioxygenase</keyword>
<gene>
    <name evidence="7" type="ORF">DFR29_105215</name>
</gene>
<dbReference type="GO" id="GO:0046872">
    <property type="term" value="F:metal ion binding"/>
    <property type="evidence" value="ECO:0007669"/>
    <property type="project" value="UniProtKB-KW"/>
</dbReference>
<dbReference type="EMBL" id="SNZH01000005">
    <property type="protein sequence ID" value="TDR45032.1"/>
    <property type="molecule type" value="Genomic_DNA"/>
</dbReference>
<dbReference type="Gene3D" id="2.102.10.10">
    <property type="entry name" value="Rieske [2Fe-2S] iron-sulphur domain"/>
    <property type="match status" value="1"/>
</dbReference>
<sequence length="337" mass="38962">MSFQHYWYIVAESRELGRDQVLARQVLDERLVCFRAADGRATVLRDRCLHRNAPLSAGQVRQGLLVCPYHGWTYDGEGRVVAIPALGPELRQRHCLPPYAVIEQDGFVYVQLDRTAAAQIRPFAMPHYGEPGWFTLRLQNRFRNNVANCVENFIDIPHTAFVHRRIFRSSTGEKLSARVVLRNAQVHIEYANERRNLGSYRWFLNPRGLAVSHTDSFHAPNVTSVEYRIGRKVFLITSQAVPVSEQETLVYTDLTYRFGLFNRLAAPFVRRYGQRIIDQDLQILALQMDSIQRYGREFRDTPADHIHRLVDSLREAIGRGENPHDLPEACLDIEFYV</sequence>
<keyword evidence="2" id="KW-0479">Metal-binding</keyword>
<evidence type="ECO:0000256" key="5">
    <source>
        <dbReference type="ARBA" id="ARBA00023014"/>
    </source>
</evidence>
<comment type="caution">
    <text evidence="7">The sequence shown here is derived from an EMBL/GenBank/DDBJ whole genome shotgun (WGS) entry which is preliminary data.</text>
</comment>
<evidence type="ECO:0000313" key="7">
    <source>
        <dbReference type="EMBL" id="TDR45032.1"/>
    </source>
</evidence>
<feature type="domain" description="Rieske" evidence="6">
    <location>
        <begin position="7"/>
        <end position="110"/>
    </location>
</feature>
<dbReference type="Pfam" id="PF00355">
    <property type="entry name" value="Rieske"/>
    <property type="match status" value="1"/>
</dbReference>
<organism evidence="7 8">
    <name type="scientific">Tahibacter aquaticus</name>
    <dbReference type="NCBI Taxonomy" id="520092"/>
    <lineage>
        <taxon>Bacteria</taxon>
        <taxon>Pseudomonadati</taxon>
        <taxon>Pseudomonadota</taxon>
        <taxon>Gammaproteobacteria</taxon>
        <taxon>Lysobacterales</taxon>
        <taxon>Rhodanobacteraceae</taxon>
        <taxon>Tahibacter</taxon>
    </lineage>
</organism>
<keyword evidence="5" id="KW-0411">Iron-sulfur</keyword>
<dbReference type="GO" id="GO:0051213">
    <property type="term" value="F:dioxygenase activity"/>
    <property type="evidence" value="ECO:0007669"/>
    <property type="project" value="UniProtKB-KW"/>
</dbReference>
<dbReference type="SUPFAM" id="SSF55961">
    <property type="entry name" value="Bet v1-like"/>
    <property type="match status" value="1"/>
</dbReference>
<keyword evidence="3" id="KW-0560">Oxidoreductase</keyword>
<dbReference type="Proteomes" id="UP000295293">
    <property type="component" value="Unassembled WGS sequence"/>
</dbReference>
<evidence type="ECO:0000259" key="6">
    <source>
        <dbReference type="PROSITE" id="PS51296"/>
    </source>
</evidence>
<evidence type="ECO:0000256" key="4">
    <source>
        <dbReference type="ARBA" id="ARBA00023004"/>
    </source>
</evidence>
<dbReference type="SUPFAM" id="SSF50022">
    <property type="entry name" value="ISP domain"/>
    <property type="match status" value="1"/>
</dbReference>
<dbReference type="RefSeq" id="WP_133818534.1">
    <property type="nucleotide sequence ID" value="NZ_SNZH01000005.1"/>
</dbReference>
<dbReference type="InterPro" id="IPR036922">
    <property type="entry name" value="Rieske_2Fe-2S_sf"/>
</dbReference>
<keyword evidence="1" id="KW-0001">2Fe-2S</keyword>
<dbReference type="PROSITE" id="PS51296">
    <property type="entry name" value="RIESKE"/>
    <property type="match status" value="1"/>
</dbReference>
<accession>A0A4R6Z0K4</accession>
<keyword evidence="4" id="KW-0408">Iron</keyword>
<proteinExistence type="predicted"/>
<dbReference type="InterPro" id="IPR050584">
    <property type="entry name" value="Cholesterol_7-desaturase"/>
</dbReference>
<dbReference type="PANTHER" id="PTHR21266:SF60">
    <property type="entry name" value="3-KETOSTEROID-9-ALPHA-MONOOXYGENASE, OXYGENASE COMPONENT"/>
    <property type="match status" value="1"/>
</dbReference>
<dbReference type="InterPro" id="IPR017941">
    <property type="entry name" value="Rieske_2Fe-2S"/>
</dbReference>
<dbReference type="PANTHER" id="PTHR21266">
    <property type="entry name" value="IRON-SULFUR DOMAIN CONTAINING PROTEIN"/>
    <property type="match status" value="1"/>
</dbReference>
<dbReference type="GO" id="GO:0051537">
    <property type="term" value="F:2 iron, 2 sulfur cluster binding"/>
    <property type="evidence" value="ECO:0007669"/>
    <property type="project" value="UniProtKB-KW"/>
</dbReference>
<dbReference type="CDD" id="cd03469">
    <property type="entry name" value="Rieske_RO_Alpha_N"/>
    <property type="match status" value="1"/>
</dbReference>
<dbReference type="Pfam" id="PF19112">
    <property type="entry name" value="VanA_C"/>
    <property type="match status" value="1"/>
</dbReference>